<evidence type="ECO:0000313" key="1">
    <source>
        <dbReference type="EMBL" id="KAJ5156163.1"/>
    </source>
</evidence>
<sequence>MPYMRNGRTQEGDAQSGCAIPNLLHDAVASIHDINSPGTCFVFFFPEEAGIVDDVWTILDGIDGNRTTEAQKLAIMKYIGP</sequence>
<proteinExistence type="predicted"/>
<name>A0A9W9LHG7_9EURO</name>
<dbReference type="AlphaFoldDB" id="A0A9W9LHG7"/>
<dbReference type="EMBL" id="JAPQKO010000006">
    <property type="protein sequence ID" value="KAJ5156163.1"/>
    <property type="molecule type" value="Genomic_DNA"/>
</dbReference>
<reference evidence="1" key="2">
    <citation type="journal article" date="2023" name="IMA Fungus">
        <title>Comparative genomic study of the Penicillium genus elucidates a diverse pangenome and 15 lateral gene transfer events.</title>
        <authorList>
            <person name="Petersen C."/>
            <person name="Sorensen T."/>
            <person name="Nielsen M.R."/>
            <person name="Sondergaard T.E."/>
            <person name="Sorensen J.L."/>
            <person name="Fitzpatrick D.A."/>
            <person name="Frisvad J.C."/>
            <person name="Nielsen K.L."/>
        </authorList>
    </citation>
    <scope>NUCLEOTIDE SEQUENCE</scope>
    <source>
        <strain evidence="1">IBT 21917</strain>
    </source>
</reference>
<gene>
    <name evidence="1" type="ORF">N7492_008966</name>
</gene>
<keyword evidence="2" id="KW-1185">Reference proteome</keyword>
<protein>
    <submittedName>
        <fullName evidence="1">Uncharacterized protein</fullName>
    </submittedName>
</protein>
<accession>A0A9W9LHG7</accession>
<evidence type="ECO:0000313" key="2">
    <source>
        <dbReference type="Proteomes" id="UP001146351"/>
    </source>
</evidence>
<dbReference type="Proteomes" id="UP001146351">
    <property type="component" value="Unassembled WGS sequence"/>
</dbReference>
<comment type="caution">
    <text evidence="1">The sequence shown here is derived from an EMBL/GenBank/DDBJ whole genome shotgun (WGS) entry which is preliminary data.</text>
</comment>
<organism evidence="1 2">
    <name type="scientific">Penicillium capsulatum</name>
    <dbReference type="NCBI Taxonomy" id="69766"/>
    <lineage>
        <taxon>Eukaryota</taxon>
        <taxon>Fungi</taxon>
        <taxon>Dikarya</taxon>
        <taxon>Ascomycota</taxon>
        <taxon>Pezizomycotina</taxon>
        <taxon>Eurotiomycetes</taxon>
        <taxon>Eurotiomycetidae</taxon>
        <taxon>Eurotiales</taxon>
        <taxon>Aspergillaceae</taxon>
        <taxon>Penicillium</taxon>
    </lineage>
</organism>
<reference evidence="1" key="1">
    <citation type="submission" date="2022-11" db="EMBL/GenBank/DDBJ databases">
        <authorList>
            <person name="Petersen C."/>
        </authorList>
    </citation>
    <scope>NUCLEOTIDE SEQUENCE</scope>
    <source>
        <strain evidence="1">IBT 21917</strain>
    </source>
</reference>